<sequence>MIRSIRSALHRYGVISLCLSLVFSGFGFAAGGGLAAAEEAGESGAAVAASAVAASTAAALANPGFEEPAAENGAAPGWTQIFGMGGAGSVTVTQDAYAAGAQSMKLADPTSLEAVGVISDAVAVTPGHKVTVSALVSGEGGGTAELYLRFFSATGALLANLNERVPTPGAAWQRVALTAQVPAGATTGAALLYSSKGNAGTYYFDELTWTSEAPANRFLANAGFEAPPTATGAIPGWTVKSGSAAVSQAQAFEGGNSLYVSNVANTGSGINLESDLIDVEEGATYSLTSNVFLQQGAFQGFYVYVYDEAGRLVKAADGKDFHLYVATLSPVGEWVLASGQFTVQPGGKKAKVSVISGNRRGYQFYLDDVSILKAVENGGFEAEAAEGGAAVPGWRKFAATDGDTFGVSTERFASGARSLVIENEPGKYLNVIGNLIPVEPGATYTAAAKTFIEYGSTGMYVRYFDANGAYLGKQNWSILSEPSMTWFTNYVRADVPQDAAYAAVMFAGSNRTTYKYYIDDVALTKGLHIVEEEPIPENSIVNVGVDLGVQIRKATVMRGDIGKFGDGRDVIYTVVQGAPSVFTAIDIDTEEVVYSEQLPDTSGAWSVKVSGDGTVYLGAFNLGLLYRYFPATGEMKNLGHPLPTKDSVLYPMDAGPDGKMYGGNYPSGSVYEYDPATNAFTDFGTMSYRDSGERWVRVTVYDEENHKIYAGVGNQARLVEYDIATKTKRDLLPAKYADITSVYDLDLVDGKLFVKKEANDAYEMFVLDAATGEQIVMTNGDSGERVDEVINYSRGVSPKSPIDDKLYFAGAAGALFEYDLSTDAFRSLGVSIDGAAIGYGYVQLDEPGFPGYSLVGLSGNGGKMFKYNLETGNVKVTDVMLPAEPVDIHSIVKGPDGNIYTSGYLAGNLGMYDPGSGASKYFNGIGQGEAMASVGGKLYIGAYPDAKIYEYDLAKPWNRDNPDLLNPRLAFDLNARPNIPGYTFQDRPFGMAGSEERGELYVGTVPENGLLGGALAVYDVDGGGEPDVYFDLVPDQSILSLVYQDGMLYGGTSIHGGQGGTPTASEAVLFAFDPATKRKTFEIVPVPGKTSITALHAGPDGNVWGLANGTLFIFDPATQQVVYSHDAFPAASGRWIDGAFETGTDGNVYGTVDGKFFKVDAATMEVTALATQARKLAQDDFGNFYLYTPSGTNLYRYTIPELLVGLSGAKLETEETFVRVGERMPFSIIGLLEKGRATRNLSGATIEYAFSKPNHARVEADGTVTALQPGNQRVSVRVTLGGVTVESNEVNLVVSNASEQADPNVPSAPGQ</sequence>
<dbReference type="SUPFAM" id="SSF69322">
    <property type="entry name" value="Tricorn protease domain 2"/>
    <property type="match status" value="1"/>
</dbReference>
<name>A0A5R9G6P2_9BACL</name>
<dbReference type="OrthoDB" id="843723at2"/>
<evidence type="ECO:0000313" key="5">
    <source>
        <dbReference type="Proteomes" id="UP000309676"/>
    </source>
</evidence>
<dbReference type="PANTHER" id="PTHR40274:SF3">
    <property type="entry name" value="VIRGINIAMYCIN B LYASE"/>
    <property type="match status" value="1"/>
</dbReference>
<evidence type="ECO:0000256" key="2">
    <source>
        <dbReference type="SAM" id="SignalP"/>
    </source>
</evidence>
<feature type="signal peptide" evidence="2">
    <location>
        <begin position="1"/>
        <end position="29"/>
    </location>
</feature>
<evidence type="ECO:0000256" key="1">
    <source>
        <dbReference type="ARBA" id="ARBA00022801"/>
    </source>
</evidence>
<dbReference type="InterPro" id="IPR003305">
    <property type="entry name" value="CenC_carb-bd"/>
</dbReference>
<keyword evidence="1" id="KW-0378">Hydrolase</keyword>
<feature type="chain" id="PRO_5024420142" description="CBM-cenC domain-containing protein" evidence="2">
    <location>
        <begin position="30"/>
        <end position="1311"/>
    </location>
</feature>
<dbReference type="RefSeq" id="WP_138194301.1">
    <property type="nucleotide sequence ID" value="NZ_VCIW01000006.1"/>
</dbReference>
<comment type="caution">
    <text evidence="4">The sequence shown here is derived from an EMBL/GenBank/DDBJ whole genome shotgun (WGS) entry which is preliminary data.</text>
</comment>
<dbReference type="Proteomes" id="UP000309676">
    <property type="component" value="Unassembled WGS sequence"/>
</dbReference>
<protein>
    <recommendedName>
        <fullName evidence="3">CBM-cenC domain-containing protein</fullName>
    </recommendedName>
</protein>
<evidence type="ECO:0000313" key="4">
    <source>
        <dbReference type="EMBL" id="TLS52057.1"/>
    </source>
</evidence>
<dbReference type="SUPFAM" id="SSF50998">
    <property type="entry name" value="Quinoprotein alcohol dehydrogenase-like"/>
    <property type="match status" value="1"/>
</dbReference>
<accession>A0A5R9G6P2</accession>
<dbReference type="Pfam" id="PF02018">
    <property type="entry name" value="CBM_4_9"/>
    <property type="match status" value="1"/>
</dbReference>
<dbReference type="InterPro" id="IPR008979">
    <property type="entry name" value="Galactose-bd-like_sf"/>
</dbReference>
<dbReference type="Gene3D" id="2.60.120.260">
    <property type="entry name" value="Galactose-binding domain-like"/>
    <property type="match status" value="3"/>
</dbReference>
<keyword evidence="5" id="KW-1185">Reference proteome</keyword>
<keyword evidence="2" id="KW-0732">Signal</keyword>
<feature type="domain" description="CBM-cenC" evidence="3">
    <location>
        <begin position="219"/>
        <end position="357"/>
    </location>
</feature>
<dbReference type="InterPro" id="IPR015943">
    <property type="entry name" value="WD40/YVTN_repeat-like_dom_sf"/>
</dbReference>
<dbReference type="GO" id="GO:0016798">
    <property type="term" value="F:hydrolase activity, acting on glycosyl bonds"/>
    <property type="evidence" value="ECO:0007669"/>
    <property type="project" value="InterPro"/>
</dbReference>
<dbReference type="InterPro" id="IPR051344">
    <property type="entry name" value="Vgb"/>
</dbReference>
<proteinExistence type="predicted"/>
<organism evidence="4 5">
    <name type="scientific">Paenibacillus antri</name>
    <dbReference type="NCBI Taxonomy" id="2582848"/>
    <lineage>
        <taxon>Bacteria</taxon>
        <taxon>Bacillati</taxon>
        <taxon>Bacillota</taxon>
        <taxon>Bacilli</taxon>
        <taxon>Bacillales</taxon>
        <taxon>Paenibacillaceae</taxon>
        <taxon>Paenibacillus</taxon>
    </lineage>
</organism>
<reference evidence="4 5" key="1">
    <citation type="submission" date="2019-05" db="EMBL/GenBank/DDBJ databases">
        <authorList>
            <person name="Narsing Rao M.P."/>
            <person name="Li W.J."/>
        </authorList>
    </citation>
    <scope>NUCLEOTIDE SEQUENCE [LARGE SCALE GENOMIC DNA]</scope>
    <source>
        <strain evidence="4 5">SYSU_K30003</strain>
    </source>
</reference>
<dbReference type="EMBL" id="VCIW01000006">
    <property type="protein sequence ID" value="TLS52057.1"/>
    <property type="molecule type" value="Genomic_DNA"/>
</dbReference>
<gene>
    <name evidence="4" type="ORF">FE782_11860</name>
</gene>
<dbReference type="SUPFAM" id="SSF49785">
    <property type="entry name" value="Galactose-binding domain-like"/>
    <property type="match status" value="1"/>
</dbReference>
<dbReference type="InterPro" id="IPR011047">
    <property type="entry name" value="Quinoprotein_ADH-like_sf"/>
</dbReference>
<dbReference type="Gene3D" id="2.130.10.10">
    <property type="entry name" value="YVTN repeat-like/Quinoprotein amine dehydrogenase"/>
    <property type="match status" value="2"/>
</dbReference>
<evidence type="ECO:0000259" key="3">
    <source>
        <dbReference type="Pfam" id="PF02018"/>
    </source>
</evidence>
<dbReference type="PANTHER" id="PTHR40274">
    <property type="entry name" value="VIRGINIAMYCIN B LYASE"/>
    <property type="match status" value="1"/>
</dbReference>